<keyword evidence="11" id="KW-1185">Reference proteome</keyword>
<dbReference type="Gene3D" id="2.102.10.10">
    <property type="entry name" value="Rieske [2Fe-2S] iron-sulphur domain"/>
    <property type="match status" value="1"/>
</dbReference>
<evidence type="ECO:0000256" key="3">
    <source>
        <dbReference type="ARBA" id="ARBA00023002"/>
    </source>
</evidence>
<dbReference type="InParanoid" id="A0A6C2YM01"/>
<dbReference type="PANTHER" id="PTHR21496">
    <property type="entry name" value="FERREDOXIN-RELATED"/>
    <property type="match status" value="1"/>
</dbReference>
<evidence type="ECO:0000256" key="8">
    <source>
        <dbReference type="ARBA" id="ARBA00038001"/>
    </source>
</evidence>
<evidence type="ECO:0000313" key="11">
    <source>
        <dbReference type="Proteomes" id="UP000464378"/>
    </source>
</evidence>
<comment type="similarity">
    <text evidence="8">Belongs to the bacterial ring-hydroxylating dioxygenase ferredoxin component family.</text>
</comment>
<evidence type="ECO:0000259" key="9">
    <source>
        <dbReference type="PROSITE" id="PS51296"/>
    </source>
</evidence>
<dbReference type="Proteomes" id="UP000464378">
    <property type="component" value="Chromosome"/>
</dbReference>
<organism evidence="10">
    <name type="scientific">Tuwongella immobilis</name>
    <dbReference type="NCBI Taxonomy" id="692036"/>
    <lineage>
        <taxon>Bacteria</taxon>
        <taxon>Pseudomonadati</taxon>
        <taxon>Planctomycetota</taxon>
        <taxon>Planctomycetia</taxon>
        <taxon>Gemmatales</taxon>
        <taxon>Gemmataceae</taxon>
        <taxon>Tuwongella</taxon>
    </lineage>
</organism>
<dbReference type="InterPro" id="IPR036922">
    <property type="entry name" value="Rieske_2Fe-2S_sf"/>
</dbReference>
<name>A0A6C2YM01_9BACT</name>
<dbReference type="RefSeq" id="WP_162657631.1">
    <property type="nucleotide sequence ID" value="NZ_LR593887.1"/>
</dbReference>
<evidence type="ECO:0000256" key="4">
    <source>
        <dbReference type="ARBA" id="ARBA00023004"/>
    </source>
</evidence>
<evidence type="ECO:0000256" key="6">
    <source>
        <dbReference type="ARBA" id="ARBA00023063"/>
    </source>
</evidence>
<dbReference type="PROSITE" id="PS51296">
    <property type="entry name" value="RIESKE"/>
    <property type="match status" value="1"/>
</dbReference>
<dbReference type="Pfam" id="PF00355">
    <property type="entry name" value="Rieske"/>
    <property type="match status" value="1"/>
</dbReference>
<dbReference type="SUPFAM" id="SSF50022">
    <property type="entry name" value="ISP domain"/>
    <property type="match status" value="1"/>
</dbReference>
<evidence type="ECO:0000313" key="10">
    <source>
        <dbReference type="EMBL" id="VIP02456.1"/>
    </source>
</evidence>
<dbReference type="NCBIfam" id="TIGR02378">
    <property type="entry name" value="nirD_assim_sml"/>
    <property type="match status" value="1"/>
</dbReference>
<keyword evidence="5" id="KW-0411">Iron-sulfur</keyword>
<dbReference type="EMBL" id="LR593887">
    <property type="protein sequence ID" value="VTS01453.1"/>
    <property type="molecule type" value="Genomic_DNA"/>
</dbReference>
<keyword evidence="1" id="KW-0001">2Fe-2S</keyword>
<dbReference type="GO" id="GO:0008942">
    <property type="term" value="F:nitrite reductase [NAD(P)H] activity"/>
    <property type="evidence" value="ECO:0007669"/>
    <property type="project" value="InterPro"/>
</dbReference>
<reference evidence="10" key="1">
    <citation type="submission" date="2019-04" db="EMBL/GenBank/DDBJ databases">
        <authorList>
            <consortium name="Science for Life Laboratories"/>
        </authorList>
    </citation>
    <scope>NUCLEOTIDE SEQUENCE</scope>
    <source>
        <strain evidence="10">MBLW1</strain>
    </source>
</reference>
<comment type="cofactor">
    <cofactor evidence="7">
        <name>[2Fe-2S] cluster</name>
        <dbReference type="ChEBI" id="CHEBI:190135"/>
    </cofactor>
</comment>
<keyword evidence="3" id="KW-0560">Oxidoreductase</keyword>
<dbReference type="PANTHER" id="PTHR21496:SF0">
    <property type="entry name" value="RIESKE DOMAIN-CONTAINING PROTEIN"/>
    <property type="match status" value="1"/>
</dbReference>
<keyword evidence="4" id="KW-0408">Iron</keyword>
<sequence length="112" mass="12438">MGSWQVAIRKDQLVENEGRSIRIAGHRIAVFLVEGTIYAIEDSCPHAGAALSRGYIENGTVSCPLHYWRFRLSDGAWADNPTLSIGCYATRIVDDLVQVEIPDDPPLTEPRQ</sequence>
<dbReference type="GO" id="GO:0051537">
    <property type="term" value="F:2 iron, 2 sulfur cluster binding"/>
    <property type="evidence" value="ECO:0007669"/>
    <property type="project" value="UniProtKB-KW"/>
</dbReference>
<proteinExistence type="inferred from homology"/>
<accession>A0A6C2YM01</accession>
<dbReference type="KEGG" id="tim:GMBLW1_15040"/>
<evidence type="ECO:0000256" key="1">
    <source>
        <dbReference type="ARBA" id="ARBA00022714"/>
    </source>
</evidence>
<dbReference type="GO" id="GO:0042128">
    <property type="term" value="P:nitrate assimilation"/>
    <property type="evidence" value="ECO:0007669"/>
    <property type="project" value="UniProtKB-KW"/>
</dbReference>
<evidence type="ECO:0000256" key="7">
    <source>
        <dbReference type="ARBA" id="ARBA00034078"/>
    </source>
</evidence>
<dbReference type="GO" id="GO:0046872">
    <property type="term" value="F:metal ion binding"/>
    <property type="evidence" value="ECO:0007669"/>
    <property type="project" value="UniProtKB-KW"/>
</dbReference>
<evidence type="ECO:0000256" key="5">
    <source>
        <dbReference type="ARBA" id="ARBA00023014"/>
    </source>
</evidence>
<dbReference type="InterPro" id="IPR012748">
    <property type="entry name" value="Rieske-like_NirD"/>
</dbReference>
<dbReference type="AlphaFoldDB" id="A0A6C2YM01"/>
<feature type="domain" description="Rieske" evidence="9">
    <location>
        <begin position="5"/>
        <end position="99"/>
    </location>
</feature>
<keyword evidence="2" id="KW-0479">Metal-binding</keyword>
<gene>
    <name evidence="10" type="ORF">GMBLW1_15040</name>
</gene>
<evidence type="ECO:0000256" key="2">
    <source>
        <dbReference type="ARBA" id="ARBA00022723"/>
    </source>
</evidence>
<protein>
    <recommendedName>
        <fullName evidence="9">Rieske domain-containing protein</fullName>
    </recommendedName>
</protein>
<keyword evidence="6" id="KW-0534">Nitrate assimilation</keyword>
<dbReference type="InterPro" id="IPR017941">
    <property type="entry name" value="Rieske_2Fe-2S"/>
</dbReference>
<dbReference type="EMBL" id="LR586016">
    <property type="protein sequence ID" value="VIP02456.1"/>
    <property type="molecule type" value="Genomic_DNA"/>
</dbReference>